<keyword evidence="1" id="KW-0805">Transcription regulation</keyword>
<dbReference type="InterPro" id="IPR013324">
    <property type="entry name" value="RNA_pol_sigma_r3/r4-like"/>
</dbReference>
<dbReference type="SUPFAM" id="SSF52091">
    <property type="entry name" value="SpoIIaa-like"/>
    <property type="match status" value="1"/>
</dbReference>
<proteinExistence type="predicted"/>
<reference evidence="6 7" key="1">
    <citation type="submission" date="2020-08" db="EMBL/GenBank/DDBJ databases">
        <title>Sequencing the genomes of 1000 actinobacteria strains.</title>
        <authorList>
            <person name="Klenk H.-P."/>
        </authorList>
    </citation>
    <scope>NUCLEOTIDE SEQUENCE [LARGE SCALE GENOMIC DNA]</scope>
    <source>
        <strain evidence="6 7">DSM 45518</strain>
    </source>
</reference>
<name>A0A7W7D1S9_9ACTN</name>
<feature type="domain" description="STAS" evidence="5">
    <location>
        <begin position="296"/>
        <end position="390"/>
    </location>
</feature>
<dbReference type="InterPro" id="IPR007630">
    <property type="entry name" value="RNA_pol_sigma70_r4"/>
</dbReference>
<dbReference type="GO" id="GO:0016987">
    <property type="term" value="F:sigma factor activity"/>
    <property type="evidence" value="ECO:0007669"/>
    <property type="project" value="UniProtKB-KW"/>
</dbReference>
<evidence type="ECO:0000256" key="4">
    <source>
        <dbReference type="ARBA" id="ARBA00023163"/>
    </source>
</evidence>
<evidence type="ECO:0000313" key="6">
    <source>
        <dbReference type="EMBL" id="MBB4698389.1"/>
    </source>
</evidence>
<dbReference type="GO" id="GO:0006352">
    <property type="term" value="P:DNA-templated transcription initiation"/>
    <property type="evidence" value="ECO:0007669"/>
    <property type="project" value="InterPro"/>
</dbReference>
<accession>A0A7W7D1S9</accession>
<dbReference type="Gene3D" id="3.30.750.24">
    <property type="entry name" value="STAS domain"/>
    <property type="match status" value="1"/>
</dbReference>
<dbReference type="SUPFAM" id="SSF88659">
    <property type="entry name" value="Sigma3 and sigma4 domains of RNA polymerase sigma factors"/>
    <property type="match status" value="2"/>
</dbReference>
<evidence type="ECO:0000256" key="3">
    <source>
        <dbReference type="ARBA" id="ARBA00023125"/>
    </source>
</evidence>
<keyword evidence="7" id="KW-1185">Reference proteome</keyword>
<dbReference type="NCBIfam" id="TIGR02937">
    <property type="entry name" value="sigma70-ECF"/>
    <property type="match status" value="1"/>
</dbReference>
<evidence type="ECO:0000256" key="1">
    <source>
        <dbReference type="ARBA" id="ARBA00023015"/>
    </source>
</evidence>
<dbReference type="Pfam" id="PF04539">
    <property type="entry name" value="Sigma70_r3"/>
    <property type="match status" value="1"/>
</dbReference>
<dbReference type="InterPro" id="IPR007627">
    <property type="entry name" value="RNA_pol_sigma70_r2"/>
</dbReference>
<organism evidence="6 7">
    <name type="scientific">Paractinoplanes abujensis</name>
    <dbReference type="NCBI Taxonomy" id="882441"/>
    <lineage>
        <taxon>Bacteria</taxon>
        <taxon>Bacillati</taxon>
        <taxon>Actinomycetota</taxon>
        <taxon>Actinomycetes</taxon>
        <taxon>Micromonosporales</taxon>
        <taxon>Micromonosporaceae</taxon>
        <taxon>Paractinoplanes</taxon>
    </lineage>
</organism>
<evidence type="ECO:0000256" key="2">
    <source>
        <dbReference type="ARBA" id="ARBA00023082"/>
    </source>
</evidence>
<keyword evidence="4" id="KW-0804">Transcription</keyword>
<dbReference type="CDD" id="cd06171">
    <property type="entry name" value="Sigma70_r4"/>
    <property type="match status" value="1"/>
</dbReference>
<dbReference type="Gene3D" id="1.20.140.160">
    <property type="match status" value="1"/>
</dbReference>
<evidence type="ECO:0000313" key="7">
    <source>
        <dbReference type="Proteomes" id="UP000542742"/>
    </source>
</evidence>
<evidence type="ECO:0000259" key="5">
    <source>
        <dbReference type="PROSITE" id="PS50801"/>
    </source>
</evidence>
<dbReference type="InterPro" id="IPR007624">
    <property type="entry name" value="RNA_pol_sigma70_r3"/>
</dbReference>
<dbReference type="InterPro" id="IPR002645">
    <property type="entry name" value="STAS_dom"/>
</dbReference>
<dbReference type="GO" id="GO:0003677">
    <property type="term" value="F:DNA binding"/>
    <property type="evidence" value="ECO:0007669"/>
    <property type="project" value="UniProtKB-KW"/>
</dbReference>
<dbReference type="InterPro" id="IPR036513">
    <property type="entry name" value="STAS_dom_sf"/>
</dbReference>
<dbReference type="AlphaFoldDB" id="A0A7W7D1S9"/>
<dbReference type="PANTHER" id="PTHR30385">
    <property type="entry name" value="SIGMA FACTOR F FLAGELLAR"/>
    <property type="match status" value="1"/>
</dbReference>
<protein>
    <submittedName>
        <fullName evidence="6">RNA polymerase sigma-B factor</fullName>
    </submittedName>
</protein>
<keyword evidence="2" id="KW-0731">Sigma factor</keyword>
<sequence>MLTDHYGVMARADAPVELSDDLDEIAERYIRDRAALDPVRAGRLRDDVIRRLLPFAGRLAGRYRHSRESMDDLEQVARLALVKAIDRYDPERGSFTAYAVTTISGELKRYFRDHTWGVQVPRRLQDLSRVAGRATEELTAELHRPPTEQELAARCGAGVAEVAEALASRAGYRPVSLSLPVGDSGAALGDLLGDADGNLELVTDQLTLRRLIERLPAREKRILLERFYGNRSQSEIADDLGISQMHVSRLISRVLGWLRTAMLTDETPLWPGDTADPAQTGPAVAIRRSATGPTRVVVTGEVDRDNAGRLQRKLVRIIARAPAGAQLEVDLGGVPSLSAAGARALLAAYDAGRVRGVVVSVVAMQPFVRRFAAVVGLTPLLPPGEAGQPN</sequence>
<dbReference type="PROSITE" id="PS50801">
    <property type="entry name" value="STAS"/>
    <property type="match status" value="1"/>
</dbReference>
<dbReference type="InterPro" id="IPR014284">
    <property type="entry name" value="RNA_pol_sigma-70_dom"/>
</dbReference>
<dbReference type="Pfam" id="PF13466">
    <property type="entry name" value="STAS_2"/>
    <property type="match status" value="1"/>
</dbReference>
<dbReference type="InterPro" id="IPR013325">
    <property type="entry name" value="RNA_pol_sigma_r2"/>
</dbReference>
<dbReference type="RefSeq" id="WP_239092622.1">
    <property type="nucleotide sequence ID" value="NZ_BOMC01000024.1"/>
</dbReference>
<dbReference type="SUPFAM" id="SSF88946">
    <property type="entry name" value="Sigma2 domain of RNA polymerase sigma factors"/>
    <property type="match status" value="1"/>
</dbReference>
<dbReference type="InterPro" id="IPR058548">
    <property type="entry name" value="MlaB-like_STAS"/>
</dbReference>
<dbReference type="Proteomes" id="UP000542742">
    <property type="component" value="Unassembled WGS sequence"/>
</dbReference>
<dbReference type="Gene3D" id="1.20.120.1810">
    <property type="match status" value="1"/>
</dbReference>
<dbReference type="EMBL" id="JACHMF010000001">
    <property type="protein sequence ID" value="MBB4698389.1"/>
    <property type="molecule type" value="Genomic_DNA"/>
</dbReference>
<gene>
    <name evidence="6" type="ORF">BKA14_008537</name>
</gene>
<dbReference type="PANTHER" id="PTHR30385:SF4">
    <property type="entry name" value="RNA POLYMERASE SIGMA-E FACTOR"/>
    <property type="match status" value="1"/>
</dbReference>
<dbReference type="Pfam" id="PF04545">
    <property type="entry name" value="Sigma70_r4"/>
    <property type="match status" value="1"/>
</dbReference>
<keyword evidence="3" id="KW-0238">DNA-binding</keyword>
<dbReference type="Pfam" id="PF04542">
    <property type="entry name" value="Sigma70_r2"/>
    <property type="match status" value="1"/>
</dbReference>
<comment type="caution">
    <text evidence="6">The sequence shown here is derived from an EMBL/GenBank/DDBJ whole genome shotgun (WGS) entry which is preliminary data.</text>
</comment>